<dbReference type="Pfam" id="PF00534">
    <property type="entry name" value="Glycos_transf_1"/>
    <property type="match status" value="1"/>
</dbReference>
<keyword evidence="4" id="KW-1185">Reference proteome</keyword>
<dbReference type="GO" id="GO:0016757">
    <property type="term" value="F:glycosyltransferase activity"/>
    <property type="evidence" value="ECO:0007669"/>
    <property type="project" value="InterPro"/>
</dbReference>
<dbReference type="Pfam" id="PF13439">
    <property type="entry name" value="Glyco_transf_4"/>
    <property type="match status" value="1"/>
</dbReference>
<keyword evidence="3" id="KW-0808">Transferase</keyword>
<protein>
    <submittedName>
        <fullName evidence="3">Exopolysaccharide biosynthesis glycosyltransferase EpsF</fullName>
    </submittedName>
</protein>
<dbReference type="SUPFAM" id="SSF53756">
    <property type="entry name" value="UDP-Glycosyltransferase/glycogen phosphorylase"/>
    <property type="match status" value="1"/>
</dbReference>
<dbReference type="AlphaFoldDB" id="W8VXD4"/>
<dbReference type="OrthoDB" id="9806653at2"/>
<dbReference type="Proteomes" id="UP000031760">
    <property type="component" value="Chromosome"/>
</dbReference>
<sequence length="375" mass="42258">MINEKFNIAIFSPNQNPYSETFIQAHKNYLEGNIFYYYGTGINTQLENSARVFDKKSNWFYKSYSIIANKPKHYHQAVILSRSLRQHKIDIALIQYGTHAAHLLPVFERCGIPFVVHFHGYDASIRTIVKGNNSYQSVFKNAASVLVVSKKMEEMVMDMGCSADKLVLNHYGAQPLFNQIQCKFSKPQFIAIGRFVDKKAPYYTILAFSKIVDLFPEARLIIAGNGVLYNTCRNLVKHLELEDKVKLAGVITPEKFQEYLQESMAFVQHSVTALNGDMEGTPLAVIEASTAGLPVISTYHAGIPDVILHGKTGLLCEEHDVNEMAANMVKVLADREYAMQLGKAGKKHMASNYSFERHINNLKQVLHKATNKTVS</sequence>
<feature type="domain" description="Glycosyl transferase family 1" evidence="1">
    <location>
        <begin position="185"/>
        <end position="348"/>
    </location>
</feature>
<name>W8VXD4_9FLAO</name>
<evidence type="ECO:0000259" key="1">
    <source>
        <dbReference type="Pfam" id="PF00534"/>
    </source>
</evidence>
<proteinExistence type="predicted"/>
<dbReference type="KEGG" id="nmf:NMS_1723"/>
<dbReference type="RefSeq" id="WP_041496281.1">
    <property type="nucleotide sequence ID" value="NZ_AP014548.1"/>
</dbReference>
<feature type="domain" description="Glycosyltransferase subfamily 4-like N-terminal" evidence="2">
    <location>
        <begin position="71"/>
        <end position="168"/>
    </location>
</feature>
<dbReference type="PANTHER" id="PTHR12526">
    <property type="entry name" value="GLYCOSYLTRANSFERASE"/>
    <property type="match status" value="1"/>
</dbReference>
<reference evidence="3 4" key="1">
    <citation type="journal article" date="2014" name="Proc. Natl. Acad. Sci. U.S.A.">
        <title>Functional characterization of flavobacteria rhodopsins reveals a unique class of light-driven chloride pump in bacteria.</title>
        <authorList>
            <person name="Yoshizawa S."/>
            <person name="Kumagai Y."/>
            <person name="Kim H."/>
            <person name="Ogura Y."/>
            <person name="Hayashi T."/>
            <person name="Iwasaki W."/>
            <person name="DeLong E.F."/>
            <person name="Kogure K."/>
        </authorList>
    </citation>
    <scope>NUCLEOTIDE SEQUENCE [LARGE SCALE GENOMIC DNA]</scope>
    <source>
        <strain evidence="3 4">S1-08</strain>
    </source>
</reference>
<dbReference type="InterPro" id="IPR028098">
    <property type="entry name" value="Glyco_trans_4-like_N"/>
</dbReference>
<dbReference type="Gene3D" id="3.40.50.2000">
    <property type="entry name" value="Glycogen Phosphorylase B"/>
    <property type="match status" value="2"/>
</dbReference>
<gene>
    <name evidence="3" type="ORF">NMS_1723</name>
</gene>
<accession>W8VXD4</accession>
<organism evidence="3 4">
    <name type="scientific">Nonlabens marinus S1-08</name>
    <dbReference type="NCBI Taxonomy" id="1454201"/>
    <lineage>
        <taxon>Bacteria</taxon>
        <taxon>Pseudomonadati</taxon>
        <taxon>Bacteroidota</taxon>
        <taxon>Flavobacteriia</taxon>
        <taxon>Flavobacteriales</taxon>
        <taxon>Flavobacteriaceae</taxon>
        <taxon>Nonlabens</taxon>
    </lineage>
</organism>
<dbReference type="HOGENOM" id="CLU_009583_14_3_10"/>
<dbReference type="EMBL" id="AP014548">
    <property type="protein sequence ID" value="BAO55732.1"/>
    <property type="molecule type" value="Genomic_DNA"/>
</dbReference>
<evidence type="ECO:0000313" key="3">
    <source>
        <dbReference type="EMBL" id="BAO55732.1"/>
    </source>
</evidence>
<evidence type="ECO:0000313" key="4">
    <source>
        <dbReference type="Proteomes" id="UP000031760"/>
    </source>
</evidence>
<dbReference type="STRING" id="1454201.NMS_1723"/>
<evidence type="ECO:0000259" key="2">
    <source>
        <dbReference type="Pfam" id="PF13439"/>
    </source>
</evidence>
<dbReference type="InterPro" id="IPR001296">
    <property type="entry name" value="Glyco_trans_1"/>
</dbReference>